<dbReference type="Proteomes" id="UP000217994">
    <property type="component" value="Unassembled WGS sequence"/>
</dbReference>
<dbReference type="NCBIfam" id="NF047539">
    <property type="entry name" value="XAC2610_fam"/>
    <property type="match status" value="1"/>
</dbReference>
<dbReference type="InterPro" id="IPR058087">
    <property type="entry name" value="XAC2610_dom"/>
</dbReference>
<proteinExistence type="predicted"/>
<protein>
    <submittedName>
        <fullName evidence="1">Uncharacterized protein</fullName>
    </submittedName>
</protein>
<evidence type="ECO:0000313" key="1">
    <source>
        <dbReference type="EMBL" id="PCE26502.1"/>
    </source>
</evidence>
<dbReference type="EMBL" id="MTZU01000107">
    <property type="protein sequence ID" value="PCE26502.1"/>
    <property type="molecule type" value="Genomic_DNA"/>
</dbReference>
<dbReference type="AlphaFoldDB" id="A0A2A4F1D2"/>
<organism evidence="1">
    <name type="scientific">Burkholderia ubonensis subsp. mesacidophila</name>
    <dbReference type="NCBI Taxonomy" id="265293"/>
    <lineage>
        <taxon>Bacteria</taxon>
        <taxon>Pseudomonadati</taxon>
        <taxon>Pseudomonadota</taxon>
        <taxon>Betaproteobacteria</taxon>
        <taxon>Burkholderiales</taxon>
        <taxon>Burkholderiaceae</taxon>
        <taxon>Burkholderia</taxon>
        <taxon>Burkholderia cepacia complex</taxon>
    </lineage>
</organism>
<name>A0A2A4F1D2_9BURK</name>
<gene>
    <name evidence="1" type="ORF">BZL54_31385</name>
</gene>
<reference evidence="1" key="1">
    <citation type="submission" date="2017-01" db="EMBL/GenBank/DDBJ databases">
        <title>Whole-Genome Shotgun Sequencing of Two beta-Proteobacterial Species in Search of the Bulgecin Biosynthetic Cluster.</title>
        <authorList>
            <person name="Horsman M.E."/>
            <person name="Marous D.R."/>
            <person name="Li R."/>
            <person name="Oliver R.A."/>
            <person name="Byun B."/>
            <person name="Emrich S.J."/>
            <person name="Boggess B."/>
            <person name="Townsend C.A."/>
            <person name="Mobashery S."/>
        </authorList>
    </citation>
    <scope>NUCLEOTIDE SEQUENCE [LARGE SCALE GENOMIC DNA]</scope>
    <source>
        <strain evidence="1">ATCC 31433</strain>
    </source>
</reference>
<accession>A0A2A4F1D2</accession>
<sequence>MPIIFATLMASGKPLANSARPYDDQGVINVGDFNFDGHDDFDVQTCNEGNYGGPSYDVYVFDPKSGKFIPNDVLSELTRSSLGFFDVDARHKRLRTLGKSGCCCHETTVYRVERNRPVPVERHSEDGMRGDGRMAITDERLVNGKWQRKVRYLSH</sequence>
<comment type="caution">
    <text evidence="1">The sequence shown here is derived from an EMBL/GenBank/DDBJ whole genome shotgun (WGS) entry which is preliminary data.</text>
</comment>